<evidence type="ECO:0000313" key="4">
    <source>
        <dbReference type="Proteomes" id="UP000008068"/>
    </source>
</evidence>
<protein>
    <submittedName>
        <fullName evidence="3">Uncharacterized protein</fullName>
    </submittedName>
</protein>
<proteinExistence type="predicted"/>
<organism evidence="4">
    <name type="scientific">Caenorhabditis brenneri</name>
    <name type="common">Nematode worm</name>
    <dbReference type="NCBI Taxonomy" id="135651"/>
    <lineage>
        <taxon>Eukaryota</taxon>
        <taxon>Metazoa</taxon>
        <taxon>Ecdysozoa</taxon>
        <taxon>Nematoda</taxon>
        <taxon>Chromadorea</taxon>
        <taxon>Rhabditida</taxon>
        <taxon>Rhabditina</taxon>
        <taxon>Rhabditomorpha</taxon>
        <taxon>Rhabditoidea</taxon>
        <taxon>Rhabditidae</taxon>
        <taxon>Peloderinae</taxon>
        <taxon>Caenorhabditis</taxon>
    </lineage>
</organism>
<reference evidence="4" key="1">
    <citation type="submission" date="2011-07" db="EMBL/GenBank/DDBJ databases">
        <authorList>
            <consortium name="Caenorhabditis brenneri Sequencing and Analysis Consortium"/>
            <person name="Wilson R.K."/>
        </authorList>
    </citation>
    <scope>NUCLEOTIDE SEQUENCE [LARGE SCALE GENOMIC DNA]</scope>
    <source>
        <strain evidence="4">PB2801</strain>
    </source>
</reference>
<keyword evidence="2" id="KW-0472">Membrane</keyword>
<feature type="compositionally biased region" description="Low complexity" evidence="1">
    <location>
        <begin position="138"/>
        <end position="151"/>
    </location>
</feature>
<dbReference type="AlphaFoldDB" id="G0MXN8"/>
<dbReference type="HOGENOM" id="CLU_1511930_0_0_1"/>
<gene>
    <name evidence="3" type="ORF">CAEBREN_03283</name>
</gene>
<feature type="region of interest" description="Disordered" evidence="1">
    <location>
        <begin position="132"/>
        <end position="178"/>
    </location>
</feature>
<dbReference type="Proteomes" id="UP000008068">
    <property type="component" value="Unassembled WGS sequence"/>
</dbReference>
<sequence>MGLRQLARNFAFESSLKASSSPTLKQLEDSRQKIKTDQDQEVTSNNHIISWLFFCLYFIPFIAMIFVALCSFGNAYRNELGHFANPSLKDIEHTLVMEMRKNEEAHVSLKKKMSKQKSEIIDVAVTTTSQMGNITDLGSEGPTGPSGGSSSKTIKKDTALKSLEETKESKDSTGDAPI</sequence>
<evidence type="ECO:0000256" key="1">
    <source>
        <dbReference type="SAM" id="MobiDB-lite"/>
    </source>
</evidence>
<keyword evidence="4" id="KW-1185">Reference proteome</keyword>
<keyword evidence="2" id="KW-0812">Transmembrane</keyword>
<dbReference type="OrthoDB" id="5819557at2759"/>
<name>G0MXN8_CAEBE</name>
<dbReference type="EMBL" id="GL379819">
    <property type="protein sequence ID" value="EGT47181.1"/>
    <property type="molecule type" value="Genomic_DNA"/>
</dbReference>
<keyword evidence="2" id="KW-1133">Transmembrane helix</keyword>
<evidence type="ECO:0000256" key="2">
    <source>
        <dbReference type="SAM" id="Phobius"/>
    </source>
</evidence>
<feature type="compositionally biased region" description="Basic and acidic residues" evidence="1">
    <location>
        <begin position="154"/>
        <end position="178"/>
    </location>
</feature>
<evidence type="ECO:0000313" key="3">
    <source>
        <dbReference type="EMBL" id="EGT47181.1"/>
    </source>
</evidence>
<accession>G0MXN8</accession>
<dbReference type="eggNOG" id="ENOG502THG9">
    <property type="taxonomic scope" value="Eukaryota"/>
</dbReference>
<dbReference type="InParanoid" id="G0MXN8"/>
<feature type="transmembrane region" description="Helical" evidence="2">
    <location>
        <begin position="48"/>
        <end position="72"/>
    </location>
</feature>